<proteinExistence type="predicted"/>
<gene>
    <name evidence="2" type="ORF">DV515_00003493</name>
</gene>
<evidence type="ECO:0000313" key="2">
    <source>
        <dbReference type="EMBL" id="RLW07518.1"/>
    </source>
</evidence>
<organism evidence="2 3">
    <name type="scientific">Chloebia gouldiae</name>
    <name type="common">Gouldian finch</name>
    <name type="synonym">Erythrura gouldiae</name>
    <dbReference type="NCBI Taxonomy" id="44316"/>
    <lineage>
        <taxon>Eukaryota</taxon>
        <taxon>Metazoa</taxon>
        <taxon>Chordata</taxon>
        <taxon>Craniata</taxon>
        <taxon>Vertebrata</taxon>
        <taxon>Euteleostomi</taxon>
        <taxon>Archelosauria</taxon>
        <taxon>Archosauria</taxon>
        <taxon>Dinosauria</taxon>
        <taxon>Saurischia</taxon>
        <taxon>Theropoda</taxon>
        <taxon>Coelurosauria</taxon>
        <taxon>Aves</taxon>
        <taxon>Neognathae</taxon>
        <taxon>Neoaves</taxon>
        <taxon>Telluraves</taxon>
        <taxon>Australaves</taxon>
        <taxon>Passeriformes</taxon>
        <taxon>Passeroidea</taxon>
        <taxon>Passeridae</taxon>
        <taxon>Chloebia</taxon>
    </lineage>
</organism>
<accession>A0A3L8SRW3</accession>
<keyword evidence="3" id="KW-1185">Reference proteome</keyword>
<name>A0A3L8SRW3_CHLGU</name>
<dbReference type="Proteomes" id="UP000276834">
    <property type="component" value="Unassembled WGS sequence"/>
</dbReference>
<sequence>FRCQKTLLKFFGSEMKLQGHIITGDLRVRKEQWPLQRPKSDSPEQRDPHCSWHGAHQSEGADHQPKGEQQQAQDLNPLGWESCLLPAKSKERGIQLGDDARWERFYGNLLLQGGALAFTQLLLCPSISSSLSEEEIQSSTLKFAL</sequence>
<feature type="region of interest" description="Disordered" evidence="1">
    <location>
        <begin position="32"/>
        <end position="73"/>
    </location>
</feature>
<comment type="caution">
    <text evidence="2">The sequence shown here is derived from an EMBL/GenBank/DDBJ whole genome shotgun (WGS) entry which is preliminary data.</text>
</comment>
<reference evidence="2 3" key="1">
    <citation type="journal article" date="2018" name="Proc. R. Soc. B">
        <title>A non-coding region near Follistatin controls head colour polymorphism in the Gouldian finch.</title>
        <authorList>
            <person name="Toomey M.B."/>
            <person name="Marques C.I."/>
            <person name="Andrade P."/>
            <person name="Araujo P.M."/>
            <person name="Sabatino S."/>
            <person name="Gazda M.A."/>
            <person name="Afonso S."/>
            <person name="Lopes R.J."/>
            <person name="Corbo J.C."/>
            <person name="Carneiro M."/>
        </authorList>
    </citation>
    <scope>NUCLEOTIDE SEQUENCE [LARGE SCALE GENOMIC DNA]</scope>
    <source>
        <strain evidence="2">Red01</strain>
        <tissue evidence="2">Muscle</tissue>
    </source>
</reference>
<evidence type="ECO:0000313" key="3">
    <source>
        <dbReference type="Proteomes" id="UP000276834"/>
    </source>
</evidence>
<dbReference type="EMBL" id="QUSF01000007">
    <property type="protein sequence ID" value="RLW07518.1"/>
    <property type="molecule type" value="Genomic_DNA"/>
</dbReference>
<feature type="compositionally biased region" description="Basic and acidic residues" evidence="1">
    <location>
        <begin position="32"/>
        <end position="50"/>
    </location>
</feature>
<protein>
    <submittedName>
        <fullName evidence="2">Uncharacterized protein</fullName>
    </submittedName>
</protein>
<evidence type="ECO:0000256" key="1">
    <source>
        <dbReference type="SAM" id="MobiDB-lite"/>
    </source>
</evidence>
<feature type="non-terminal residue" evidence="2">
    <location>
        <position position="1"/>
    </location>
</feature>
<dbReference type="AlphaFoldDB" id="A0A3L8SRW3"/>